<evidence type="ECO:0000256" key="2">
    <source>
        <dbReference type="ARBA" id="ARBA00022679"/>
    </source>
</evidence>
<dbReference type="EMBL" id="SPRC01000036">
    <property type="protein sequence ID" value="TIB77281.1"/>
    <property type="molecule type" value="Genomic_DNA"/>
</dbReference>
<dbReference type="Gene3D" id="3.30.420.40">
    <property type="match status" value="1"/>
</dbReference>
<proteinExistence type="inferred from homology"/>
<sequence length="830" mass="91627">SAEEISQYELQLEQVKETLTADPTNAELIGLKDELSNLIDLLKASTAPAQTAPSTSEQPPQSKGKDSKDVKIFKAGEDIMAKYNDGKFYPAIVKAVSGIHPKIVYTINFRGYEGTQQVQPNQIKAMDPHTKISLTNKRQRDSQKSLTSIEDEKERERKRKKSEKKAEAREQKNSEMNNKQNNWQKFAKKANKKGIHIAGSEGRSIFKTPDNPYGRVGVTGSGKPMTEQKTEYFIGIDVGTGSARSALVNITGDILAESTYNTKTWRDANDANIFEQSSANIWQCISQSVKDVVRQAQIPKEAVKGIAFDATCSLAVTDYEGNPIAVTKGDSLGKEGERNIILWADHRAEKEATFINSTGAMPLQFVGGTVSLEMEIPKTLWLKNNMKPEDFKKCMFFDLPDWLSYRATRSTARSNNSLGSKFTYVTPSIKGAYPSGWDPKFLEQVGLGDLVQQDFVPLGGSPDKNGLVLTGGLPIGNGLTKEAAEELGLAEGTAVGSSVIDAYAGWIGTVAARSAKKGEELPKEAVAFEECATRLAACAGTSTCHIVQSPEGVFVKGVWGPYKNAVFPGWWMNEGGQSSTGQLIDFVLKTHIAYPELERVANERQTNIFEILEELLQKAKEEEGVDSINQINKHMHFYPDLHGNRSPLADSRMRGMITGLGLDGTLGDLARKFQLTLEAIALQTRHIIEEMNEAGHKVNSIYMSGGQVKNRALMQLMADVCQMPLILPASASGPVVAGCAMLGRYAYELSQKKDYTEIVKQQQAEQVGEGNKRRLWQLMTEMTKPGERIEPNCSKKDSTLLNAKYKIFRESIDIQRKWRKEVEDALEGAQ</sequence>
<keyword evidence="2" id="KW-0808">Transferase</keyword>
<feature type="compositionally biased region" description="Low complexity" evidence="4">
    <location>
        <begin position="46"/>
        <end position="56"/>
    </location>
</feature>
<dbReference type="Pfam" id="PF02782">
    <property type="entry name" value="FGGY_C"/>
    <property type="match status" value="1"/>
</dbReference>
<dbReference type="InterPro" id="IPR018484">
    <property type="entry name" value="FGGY_N"/>
</dbReference>
<dbReference type="GO" id="GO:0019150">
    <property type="term" value="F:D-ribulokinase activity"/>
    <property type="evidence" value="ECO:0007669"/>
    <property type="project" value="TreeGrafter"/>
</dbReference>
<reference evidence="6 7" key="1">
    <citation type="submission" date="2019-03" db="EMBL/GenBank/DDBJ databases">
        <title>Sequencing 25 genomes of Wallemia mellicola.</title>
        <authorList>
            <person name="Gostincar C."/>
        </authorList>
    </citation>
    <scope>NUCLEOTIDE SEQUENCE [LARGE SCALE GENOMIC DNA]</scope>
    <source>
        <strain evidence="6 7">EXF-6152</strain>
    </source>
</reference>
<organism evidence="6 7">
    <name type="scientific">Wallemia mellicola</name>
    <dbReference type="NCBI Taxonomy" id="1708541"/>
    <lineage>
        <taxon>Eukaryota</taxon>
        <taxon>Fungi</taxon>
        <taxon>Dikarya</taxon>
        <taxon>Basidiomycota</taxon>
        <taxon>Wallemiomycotina</taxon>
        <taxon>Wallemiomycetes</taxon>
        <taxon>Wallemiales</taxon>
        <taxon>Wallemiaceae</taxon>
        <taxon>Wallemia</taxon>
    </lineage>
</organism>
<dbReference type="SUPFAM" id="SSF53067">
    <property type="entry name" value="Actin-like ATPase domain"/>
    <property type="match status" value="2"/>
</dbReference>
<dbReference type="Gene3D" id="1.20.58.2240">
    <property type="match status" value="1"/>
</dbReference>
<dbReference type="Pfam" id="PF00370">
    <property type="entry name" value="FGGY_N"/>
    <property type="match status" value="1"/>
</dbReference>
<dbReference type="PANTHER" id="PTHR43435:SF4">
    <property type="entry name" value="FGGY CARBOHYDRATE KINASE DOMAIN-CONTAINING PROTEIN"/>
    <property type="match status" value="1"/>
</dbReference>
<comment type="caution">
    <text evidence="6">The sequence shown here is derived from an EMBL/GenBank/DDBJ whole genome shotgun (WGS) entry which is preliminary data.</text>
</comment>
<accession>A0A4T0M3L8</accession>
<comment type="similarity">
    <text evidence="1">Belongs to the FGGY kinase family.</text>
</comment>
<evidence type="ECO:0000313" key="7">
    <source>
        <dbReference type="Proteomes" id="UP000310685"/>
    </source>
</evidence>
<dbReference type="InterPro" id="IPR006003">
    <property type="entry name" value="FGGY_RbtK-like"/>
</dbReference>
<feature type="non-terminal residue" evidence="6">
    <location>
        <position position="1"/>
    </location>
</feature>
<evidence type="ECO:0000313" key="6">
    <source>
        <dbReference type="EMBL" id="TIB77281.1"/>
    </source>
</evidence>
<dbReference type="GO" id="GO:0005737">
    <property type="term" value="C:cytoplasm"/>
    <property type="evidence" value="ECO:0007669"/>
    <property type="project" value="TreeGrafter"/>
</dbReference>
<dbReference type="Proteomes" id="UP000310685">
    <property type="component" value="Unassembled WGS sequence"/>
</dbReference>
<dbReference type="InterPro" id="IPR043129">
    <property type="entry name" value="ATPase_NBD"/>
</dbReference>
<evidence type="ECO:0000256" key="1">
    <source>
        <dbReference type="ARBA" id="ARBA00009156"/>
    </source>
</evidence>
<dbReference type="PANTHER" id="PTHR43435">
    <property type="entry name" value="RIBULOKINASE"/>
    <property type="match status" value="1"/>
</dbReference>
<dbReference type="InterPro" id="IPR018485">
    <property type="entry name" value="FGGY_C"/>
</dbReference>
<feature type="region of interest" description="Disordered" evidence="4">
    <location>
        <begin position="46"/>
        <end position="69"/>
    </location>
</feature>
<dbReference type="AlphaFoldDB" id="A0A4T0M3L8"/>
<feature type="region of interest" description="Disordered" evidence="4">
    <location>
        <begin position="202"/>
        <end position="222"/>
    </location>
</feature>
<feature type="region of interest" description="Disordered" evidence="4">
    <location>
        <begin position="132"/>
        <end position="182"/>
    </location>
</feature>
<evidence type="ECO:0000256" key="3">
    <source>
        <dbReference type="ARBA" id="ARBA00022777"/>
    </source>
</evidence>
<feature type="domain" description="Tudor" evidence="5">
    <location>
        <begin position="71"/>
        <end position="131"/>
    </location>
</feature>
<evidence type="ECO:0000259" key="5">
    <source>
        <dbReference type="SMART" id="SM00333"/>
    </source>
</evidence>
<evidence type="ECO:0000256" key="4">
    <source>
        <dbReference type="SAM" id="MobiDB-lite"/>
    </source>
</evidence>
<dbReference type="InterPro" id="IPR002999">
    <property type="entry name" value="Tudor"/>
</dbReference>
<dbReference type="SMART" id="SM00333">
    <property type="entry name" value="TUDOR"/>
    <property type="match status" value="1"/>
</dbReference>
<dbReference type="Gene3D" id="2.30.30.140">
    <property type="match status" value="1"/>
</dbReference>
<dbReference type="GO" id="GO:0019321">
    <property type="term" value="P:pentose metabolic process"/>
    <property type="evidence" value="ECO:0007669"/>
    <property type="project" value="TreeGrafter"/>
</dbReference>
<feature type="compositionally biased region" description="Basic and acidic residues" evidence="4">
    <location>
        <begin position="164"/>
        <end position="173"/>
    </location>
</feature>
<dbReference type="CDD" id="cd07782">
    <property type="entry name" value="ASKHA_NBD_FGGY_D-RBK"/>
    <property type="match status" value="1"/>
</dbReference>
<protein>
    <submittedName>
        <fullName evidence="6">Pentulose kinase</fullName>
    </submittedName>
</protein>
<gene>
    <name evidence="6" type="ORF">E3Q22_03115</name>
</gene>
<dbReference type="NCBIfam" id="TIGR01315">
    <property type="entry name" value="5C_CHO_kinase"/>
    <property type="match status" value="1"/>
</dbReference>
<name>A0A4T0M3L8_9BASI</name>
<keyword evidence="3 6" id="KW-0418">Kinase</keyword>